<dbReference type="Gene3D" id="3.30.300.30">
    <property type="match status" value="1"/>
</dbReference>
<sequence>MVGKYLPIKMFGRTTSALNRLPNSLFVRFASRRTIDEIKLPLFARALEPESAKKIAFTDYKGDNFTYEEFGKKSAYLAKELKSLVPGQEERIAFLCDRDFSFPTTLGATWWAQHVAIPLSSTHPENMLEYFVKSTSSKLIVTNKKYADRLNKVAKATGAEMLVVDYETLKSEDNPSPSLLDSKNYEDKNALILFTSGTTGMPKGVLLTHSNLLAQVENICDAWEVSNRDSMLHVLPLHHTHGLIHALISPVAVGARCHMLEKFDAVKAWQELLSSKEMRPNVLMAVPTVYVKLIEEYEKSFAKSSTQVSFVRETLKQKMRLILSGSAALPVPVLEKFKVISGHTCLERYGMTEIGMALTNPLHGERKPGFVGGPFETVQLMVADMRTRSDYTVIAVGDAKKMDVKVSKGEKVIGDLLVKGPSVFKEYWGNPDATKKEFTDDGWFITGDTVEYLDGSFKILGRKSIDIIKSGGYKLSALEIETQLLSLPEVKEVAVLGIPDPTWGQKVAAVVAWRGKELTANELRDLAKTRLPAYACPTVLKSLPELPKNHLGKVNKKELAKIFS</sequence>
<feature type="domain" description="AMP-dependent synthetase/ligase" evidence="2">
    <location>
        <begin position="52"/>
        <end position="428"/>
    </location>
</feature>
<reference evidence="4 5" key="1">
    <citation type="journal article" date="2016" name="Genome Biol. Evol.">
        <title>Gene Family Evolution Reflects Adaptation to Soil Environmental Stressors in the Genome of the Collembolan Orchesella cincta.</title>
        <authorList>
            <person name="Faddeeva-Vakhrusheva A."/>
            <person name="Derks M.F."/>
            <person name="Anvar S.Y."/>
            <person name="Agamennone V."/>
            <person name="Suring W."/>
            <person name="Smit S."/>
            <person name="van Straalen N.M."/>
            <person name="Roelofs D."/>
        </authorList>
    </citation>
    <scope>NUCLEOTIDE SEQUENCE [LARGE SCALE GENOMIC DNA]</scope>
    <source>
        <tissue evidence="4">Mixed pool</tissue>
    </source>
</reference>
<dbReference type="PROSITE" id="PS00455">
    <property type="entry name" value="AMP_BINDING"/>
    <property type="match status" value="1"/>
</dbReference>
<dbReference type="InterPro" id="IPR020845">
    <property type="entry name" value="AMP-binding_CS"/>
</dbReference>
<dbReference type="Proteomes" id="UP000094527">
    <property type="component" value="Unassembled WGS sequence"/>
</dbReference>
<accession>A0A1D2MTB6</accession>
<evidence type="ECO:0000259" key="2">
    <source>
        <dbReference type="Pfam" id="PF00501"/>
    </source>
</evidence>
<dbReference type="SUPFAM" id="SSF56801">
    <property type="entry name" value="Acetyl-CoA synthetase-like"/>
    <property type="match status" value="1"/>
</dbReference>
<comment type="caution">
    <text evidence="4">The sequence shown here is derived from an EMBL/GenBank/DDBJ whole genome shotgun (WGS) entry which is preliminary data.</text>
</comment>
<dbReference type="OMA" id="KGKWFKT"/>
<proteinExistence type="inferred from homology"/>
<comment type="similarity">
    <text evidence="1">Belongs to the ATP-dependent AMP-binding enzyme family.</text>
</comment>
<organism evidence="4 5">
    <name type="scientific">Orchesella cincta</name>
    <name type="common">Springtail</name>
    <name type="synonym">Podura cincta</name>
    <dbReference type="NCBI Taxonomy" id="48709"/>
    <lineage>
        <taxon>Eukaryota</taxon>
        <taxon>Metazoa</taxon>
        <taxon>Ecdysozoa</taxon>
        <taxon>Arthropoda</taxon>
        <taxon>Hexapoda</taxon>
        <taxon>Collembola</taxon>
        <taxon>Entomobryomorpha</taxon>
        <taxon>Entomobryoidea</taxon>
        <taxon>Orchesellidae</taxon>
        <taxon>Orchesellinae</taxon>
        <taxon>Orchesella</taxon>
    </lineage>
</organism>
<dbReference type="PANTHER" id="PTHR43201">
    <property type="entry name" value="ACYL-COA SYNTHETASE"/>
    <property type="match status" value="1"/>
</dbReference>
<evidence type="ECO:0000313" key="5">
    <source>
        <dbReference type="Proteomes" id="UP000094527"/>
    </source>
</evidence>
<dbReference type="Pfam" id="PF00501">
    <property type="entry name" value="AMP-binding"/>
    <property type="match status" value="1"/>
</dbReference>
<keyword evidence="5" id="KW-1185">Reference proteome</keyword>
<dbReference type="Gene3D" id="3.40.50.12780">
    <property type="entry name" value="N-terminal domain of ligase-like"/>
    <property type="match status" value="1"/>
</dbReference>
<dbReference type="STRING" id="48709.A0A1D2MTB6"/>
<dbReference type="AlphaFoldDB" id="A0A1D2MTB6"/>
<dbReference type="PANTHER" id="PTHR43201:SF8">
    <property type="entry name" value="ACYL-COA SYNTHETASE FAMILY MEMBER 3"/>
    <property type="match status" value="1"/>
</dbReference>
<feature type="domain" description="AMP-binding enzyme C-terminal" evidence="3">
    <location>
        <begin position="479"/>
        <end position="553"/>
    </location>
</feature>
<evidence type="ECO:0000256" key="1">
    <source>
        <dbReference type="ARBA" id="ARBA00006432"/>
    </source>
</evidence>
<evidence type="ECO:0000259" key="3">
    <source>
        <dbReference type="Pfam" id="PF13193"/>
    </source>
</evidence>
<dbReference type="GO" id="GO:0031956">
    <property type="term" value="F:medium-chain fatty acid-CoA ligase activity"/>
    <property type="evidence" value="ECO:0007669"/>
    <property type="project" value="TreeGrafter"/>
</dbReference>
<dbReference type="EMBL" id="LJIJ01000604">
    <property type="protein sequence ID" value="ODM95935.1"/>
    <property type="molecule type" value="Genomic_DNA"/>
</dbReference>
<protein>
    <submittedName>
        <fullName evidence="4">Acyl-CoA synthetase family member 3, mitochondrial</fullName>
    </submittedName>
</protein>
<dbReference type="InterPro" id="IPR042099">
    <property type="entry name" value="ANL_N_sf"/>
</dbReference>
<gene>
    <name evidence="4" type="ORF">Ocin01_10746</name>
</gene>
<dbReference type="InterPro" id="IPR025110">
    <property type="entry name" value="AMP-bd_C"/>
</dbReference>
<dbReference type="CDD" id="cd05941">
    <property type="entry name" value="MCS"/>
    <property type="match status" value="1"/>
</dbReference>
<name>A0A1D2MTB6_ORCCI</name>
<dbReference type="GO" id="GO:0006631">
    <property type="term" value="P:fatty acid metabolic process"/>
    <property type="evidence" value="ECO:0007669"/>
    <property type="project" value="TreeGrafter"/>
</dbReference>
<dbReference type="InterPro" id="IPR045851">
    <property type="entry name" value="AMP-bd_C_sf"/>
</dbReference>
<dbReference type="Pfam" id="PF13193">
    <property type="entry name" value="AMP-binding_C"/>
    <property type="match status" value="1"/>
</dbReference>
<dbReference type="OrthoDB" id="2962993at2759"/>
<evidence type="ECO:0000313" key="4">
    <source>
        <dbReference type="EMBL" id="ODM95935.1"/>
    </source>
</evidence>
<dbReference type="InterPro" id="IPR000873">
    <property type="entry name" value="AMP-dep_synth/lig_dom"/>
</dbReference>